<organism evidence="3 5">
    <name type="scientific">Roseburia inulinivorans</name>
    <dbReference type="NCBI Taxonomy" id="360807"/>
    <lineage>
        <taxon>Bacteria</taxon>
        <taxon>Bacillati</taxon>
        <taxon>Bacillota</taxon>
        <taxon>Clostridia</taxon>
        <taxon>Lachnospirales</taxon>
        <taxon>Lachnospiraceae</taxon>
        <taxon>Roseburia</taxon>
    </lineage>
</organism>
<dbReference type="InterPro" id="IPR006976">
    <property type="entry name" value="VanZ-like"/>
</dbReference>
<dbReference type="GeneID" id="75162587"/>
<evidence type="ECO:0000313" key="6">
    <source>
        <dbReference type="Proteomes" id="UP000283701"/>
    </source>
</evidence>
<feature type="transmembrane region" description="Helical" evidence="1">
    <location>
        <begin position="77"/>
        <end position="95"/>
    </location>
</feature>
<keyword evidence="1" id="KW-1133">Transmembrane helix</keyword>
<dbReference type="EMBL" id="CVRS01000129">
    <property type="protein sequence ID" value="CRL43324.1"/>
    <property type="molecule type" value="Genomic_DNA"/>
</dbReference>
<dbReference type="EMBL" id="QRHP01000010">
    <property type="protein sequence ID" value="RHF83706.1"/>
    <property type="molecule type" value="Genomic_DNA"/>
</dbReference>
<evidence type="ECO:0000313" key="4">
    <source>
        <dbReference type="EMBL" id="RHF83706.1"/>
    </source>
</evidence>
<dbReference type="AlphaFoldDB" id="A0A0M6X1E2"/>
<proteinExistence type="predicted"/>
<gene>
    <name evidence="4" type="ORF">DW654_10125</name>
    <name evidence="3" type="ORF">RIL183_09381</name>
</gene>
<protein>
    <submittedName>
        <fullName evidence="4">VanZ family protein</fullName>
    </submittedName>
</protein>
<dbReference type="PIRSF" id="PIRSF019083">
    <property type="entry name" value="UCP019083_VanZ"/>
    <property type="match status" value="1"/>
</dbReference>
<dbReference type="OrthoDB" id="291892at2"/>
<accession>A0A0M6X1E2</accession>
<evidence type="ECO:0000256" key="1">
    <source>
        <dbReference type="SAM" id="Phobius"/>
    </source>
</evidence>
<dbReference type="InterPro" id="IPR016747">
    <property type="entry name" value="Phosphotransbutyrylase"/>
</dbReference>
<dbReference type="RefSeq" id="WP_055040568.1">
    <property type="nucleotide sequence ID" value="NZ_CBCTRZ010000021.1"/>
</dbReference>
<keyword evidence="1" id="KW-0472">Membrane</keyword>
<dbReference type="STRING" id="360807.ERS852392_01133"/>
<reference evidence="5" key="1">
    <citation type="submission" date="2015-05" db="EMBL/GenBank/DDBJ databases">
        <authorList>
            <consortium name="Pathogen Informatics"/>
        </authorList>
    </citation>
    <scope>NUCLEOTIDE SEQUENCE [LARGE SCALE GENOMIC DNA]</scope>
    <source>
        <strain evidence="5">L1-83</strain>
    </source>
</reference>
<dbReference type="NCBIfam" id="NF037970">
    <property type="entry name" value="vanZ_1"/>
    <property type="match status" value="1"/>
</dbReference>
<evidence type="ECO:0000313" key="5">
    <source>
        <dbReference type="Proteomes" id="UP000049828"/>
    </source>
</evidence>
<name>A0A0M6X1E2_9FIRM</name>
<reference evidence="4 6" key="3">
    <citation type="submission" date="2018-08" db="EMBL/GenBank/DDBJ databases">
        <title>A genome reference for cultivated species of the human gut microbiota.</title>
        <authorList>
            <person name="Zou Y."/>
            <person name="Xue W."/>
            <person name="Luo G."/>
        </authorList>
    </citation>
    <scope>NUCLEOTIDE SEQUENCE [LARGE SCALE GENOMIC DNA]</scope>
    <source>
        <strain evidence="4 6">AM23-23AC</strain>
    </source>
</reference>
<reference evidence="3" key="2">
    <citation type="submission" date="2015-05" db="EMBL/GenBank/DDBJ databases">
        <authorList>
            <person name="Wang D.B."/>
            <person name="Wang M."/>
        </authorList>
    </citation>
    <scope>NUCLEOTIDE SEQUENCE [LARGE SCALE GENOMIC DNA]</scope>
    <source>
        <strain evidence="3">L1-83</strain>
    </source>
</reference>
<dbReference type="Proteomes" id="UP000283701">
    <property type="component" value="Unassembled WGS sequence"/>
</dbReference>
<feature type="transmembrane region" description="Helical" evidence="1">
    <location>
        <begin position="135"/>
        <end position="154"/>
    </location>
</feature>
<keyword evidence="1" id="KW-0812">Transmembrane</keyword>
<feature type="domain" description="VanZ-like" evidence="2">
    <location>
        <begin position="12"/>
        <end position="148"/>
    </location>
</feature>
<dbReference type="Pfam" id="PF04892">
    <property type="entry name" value="VanZ"/>
    <property type="match status" value="1"/>
</dbReference>
<feature type="transmembrane region" description="Helical" evidence="1">
    <location>
        <begin position="5"/>
        <end position="24"/>
    </location>
</feature>
<dbReference type="Proteomes" id="UP000049828">
    <property type="component" value="Unassembled WGS sequence"/>
</dbReference>
<evidence type="ECO:0000313" key="3">
    <source>
        <dbReference type="EMBL" id="CRL43324.1"/>
    </source>
</evidence>
<sequence>MKKQLYRIVTGILAVAWMCLIFSFSNQPATESSKVSGGLCHRLVERANDTLHLDMTEKQQLTMAEKIEYPVRKAAHMTEYAILGLLSFTFYRGILKKEKRQFLAALLTAAVYAATDEFHQYFIPGRSAEVMDVCIDTLGASIGLAILFFTLKVVRKHCQKSKLTLQ</sequence>
<evidence type="ECO:0000259" key="2">
    <source>
        <dbReference type="Pfam" id="PF04892"/>
    </source>
</evidence>
<keyword evidence="5" id="KW-1185">Reference proteome</keyword>
<feature type="transmembrane region" description="Helical" evidence="1">
    <location>
        <begin position="102"/>
        <end position="123"/>
    </location>
</feature>